<protein>
    <submittedName>
        <fullName evidence="4 5">BMERB domain-containing protein</fullName>
    </submittedName>
</protein>
<gene>
    <name evidence="2" type="ORF">GPUH_LOCUS25734</name>
    <name evidence="1" type="ORF">GPUH_LOCUS5336</name>
</gene>
<evidence type="ECO:0000313" key="4">
    <source>
        <dbReference type="WBParaSite" id="GPUH_0000534201-mRNA-1"/>
    </source>
</evidence>
<dbReference type="Gene3D" id="1.20.5.500">
    <property type="entry name" value="Single helix bin"/>
    <property type="match status" value="1"/>
</dbReference>
<dbReference type="EMBL" id="UYRT01106601">
    <property type="protein sequence ID" value="VDN44593.1"/>
    <property type="molecule type" value="Genomic_DNA"/>
</dbReference>
<dbReference type="OrthoDB" id="10045676at2759"/>
<dbReference type="SUPFAM" id="SSF64602">
    <property type="entry name" value="F1 ATPase inhibitor, IF1, C-terminal domain"/>
    <property type="match status" value="1"/>
</dbReference>
<evidence type="ECO:0000313" key="3">
    <source>
        <dbReference type="Proteomes" id="UP000271098"/>
    </source>
</evidence>
<evidence type="ECO:0000313" key="1">
    <source>
        <dbReference type="EMBL" id="VDK50278.1"/>
    </source>
</evidence>
<accession>A0A183EXP3</accession>
<evidence type="ECO:0000313" key="5">
    <source>
        <dbReference type="WBParaSite" id="GPUH_0002576401-mRNA-1"/>
    </source>
</evidence>
<keyword evidence="3" id="KW-1185">Reference proteome</keyword>
<dbReference type="WBParaSite" id="GPUH_0000534201-mRNA-1">
    <property type="protein sequence ID" value="GPUH_0000534201-mRNA-1"/>
    <property type="gene ID" value="GPUH_0000534201"/>
</dbReference>
<evidence type="ECO:0000313" key="2">
    <source>
        <dbReference type="EMBL" id="VDN44593.1"/>
    </source>
</evidence>
<dbReference type="WBParaSite" id="GPUH_0002576401-mRNA-1">
    <property type="protein sequence ID" value="GPUH_0002576401-mRNA-1"/>
    <property type="gene ID" value="GPUH_0002576401"/>
</dbReference>
<dbReference type="EMBL" id="UYRT01011169">
    <property type="protein sequence ID" value="VDK50278.1"/>
    <property type="molecule type" value="Genomic_DNA"/>
</dbReference>
<dbReference type="AlphaFoldDB" id="A0A183EXP3"/>
<dbReference type="Proteomes" id="UP000271098">
    <property type="component" value="Unassembled WGS sequence"/>
</dbReference>
<proteinExistence type="predicted"/>
<organism evidence="5">
    <name type="scientific">Gongylonema pulchrum</name>
    <dbReference type="NCBI Taxonomy" id="637853"/>
    <lineage>
        <taxon>Eukaryota</taxon>
        <taxon>Metazoa</taxon>
        <taxon>Ecdysozoa</taxon>
        <taxon>Nematoda</taxon>
        <taxon>Chromadorea</taxon>
        <taxon>Rhabditida</taxon>
        <taxon>Spirurina</taxon>
        <taxon>Spiruromorpha</taxon>
        <taxon>Spiruroidea</taxon>
        <taxon>Gongylonematidae</taxon>
        <taxon>Gongylonema</taxon>
    </lineage>
</organism>
<sequence length="62" mass="7499">MEAAREEEYFYKLEREQVKKMRLDLEHKLEAKKESNQPLTEEEELTLKHLRELASINKGNRP</sequence>
<name>A0A183EXP3_9BILA</name>
<reference evidence="1 3" key="2">
    <citation type="submission" date="2018-11" db="EMBL/GenBank/DDBJ databases">
        <authorList>
            <consortium name="Pathogen Informatics"/>
        </authorList>
    </citation>
    <scope>NUCLEOTIDE SEQUENCE [LARGE SCALE GENOMIC DNA]</scope>
</reference>
<reference evidence="4 5" key="1">
    <citation type="submission" date="2016-06" db="UniProtKB">
        <authorList>
            <consortium name="WormBaseParasite"/>
        </authorList>
    </citation>
    <scope>IDENTIFICATION</scope>
</reference>